<evidence type="ECO:0000313" key="2">
    <source>
        <dbReference type="EMBL" id="CAJ1946728.1"/>
    </source>
</evidence>
<dbReference type="Proteomes" id="UP001295423">
    <property type="component" value="Unassembled WGS sequence"/>
</dbReference>
<gene>
    <name evidence="2" type="ORF">CYCCA115_LOCUS10808</name>
</gene>
<proteinExistence type="predicted"/>
<sequence length="395" mass="43431">MGIEKLVFKSRADKASRRLRCGSLPLKKRRFRLNFIDDAPDSQIVAIDSSYVNDENSDRNSSLFTPKSSLSCTLPQTPKSVTQASEPSSPNSVRGRFPENSIMGTTSTNLPRLVTPLPNGCHWRTARNKSYCRRRPCYNSSNFCKLHYQQCTNAFRHDPSSPTDGNKAETVPQHTVALLKTSPELPMLPNILHQDKRFTEAPGEVNCTATTTRGRRCAYVAVNETKFCYLHSHYDKSRPASRRNSCNMCVVSSNPSSSLTSQSSLSSLPTGTWLHRSVLIATGPLQGRTGTVEKWGNGWVSVGVPGVGLHNRRSFELLLTAPIDGIRTNFRPNLRPAQSIPSSRVTRVSDSSFSSDGSSSQTRSMNRSIMQVPVPTLIVTGKSATQNIINSQAGA</sequence>
<dbReference type="EMBL" id="CAKOGP040001714">
    <property type="protein sequence ID" value="CAJ1946728.1"/>
    <property type="molecule type" value="Genomic_DNA"/>
</dbReference>
<feature type="compositionally biased region" description="Low complexity" evidence="1">
    <location>
        <begin position="342"/>
        <end position="364"/>
    </location>
</feature>
<evidence type="ECO:0000256" key="1">
    <source>
        <dbReference type="SAM" id="MobiDB-lite"/>
    </source>
</evidence>
<evidence type="ECO:0000313" key="3">
    <source>
        <dbReference type="Proteomes" id="UP001295423"/>
    </source>
</evidence>
<protein>
    <submittedName>
        <fullName evidence="2">Uncharacterized protein</fullName>
    </submittedName>
</protein>
<comment type="caution">
    <text evidence="2">The sequence shown here is derived from an EMBL/GenBank/DDBJ whole genome shotgun (WGS) entry which is preliminary data.</text>
</comment>
<reference evidence="2" key="1">
    <citation type="submission" date="2023-08" db="EMBL/GenBank/DDBJ databases">
        <authorList>
            <person name="Audoor S."/>
            <person name="Bilcke G."/>
        </authorList>
    </citation>
    <scope>NUCLEOTIDE SEQUENCE</scope>
</reference>
<feature type="compositionally biased region" description="Polar residues" evidence="1">
    <location>
        <begin position="54"/>
        <end position="92"/>
    </location>
</feature>
<keyword evidence="3" id="KW-1185">Reference proteome</keyword>
<name>A0AAD2FN62_9STRA</name>
<feature type="region of interest" description="Disordered" evidence="1">
    <location>
        <begin position="54"/>
        <end position="111"/>
    </location>
</feature>
<accession>A0AAD2FN62</accession>
<dbReference type="AlphaFoldDB" id="A0AAD2FN62"/>
<feature type="region of interest" description="Disordered" evidence="1">
    <location>
        <begin position="332"/>
        <end position="367"/>
    </location>
</feature>
<organism evidence="2 3">
    <name type="scientific">Cylindrotheca closterium</name>
    <dbReference type="NCBI Taxonomy" id="2856"/>
    <lineage>
        <taxon>Eukaryota</taxon>
        <taxon>Sar</taxon>
        <taxon>Stramenopiles</taxon>
        <taxon>Ochrophyta</taxon>
        <taxon>Bacillariophyta</taxon>
        <taxon>Bacillariophyceae</taxon>
        <taxon>Bacillariophycidae</taxon>
        <taxon>Bacillariales</taxon>
        <taxon>Bacillariaceae</taxon>
        <taxon>Cylindrotheca</taxon>
    </lineage>
</organism>